<dbReference type="SUPFAM" id="SSF55874">
    <property type="entry name" value="ATPase domain of HSP90 chaperone/DNA topoisomerase II/histidine kinase"/>
    <property type="match status" value="1"/>
</dbReference>
<dbReference type="SMART" id="SM00387">
    <property type="entry name" value="HATPase_c"/>
    <property type="match status" value="1"/>
</dbReference>
<dbReference type="InterPro" id="IPR036890">
    <property type="entry name" value="HATPase_C_sf"/>
</dbReference>
<dbReference type="InterPro" id="IPR004358">
    <property type="entry name" value="Sig_transdc_His_kin-like_C"/>
</dbReference>
<evidence type="ECO:0000259" key="13">
    <source>
        <dbReference type="PROSITE" id="PS50109"/>
    </source>
</evidence>
<comment type="catalytic activity">
    <reaction evidence="1">
        <text>ATP + protein L-histidine = ADP + protein N-phospho-L-histidine.</text>
        <dbReference type="EC" id="2.7.13.3"/>
    </reaction>
</comment>
<dbReference type="RefSeq" id="WP_128633605.1">
    <property type="nucleotide sequence ID" value="NZ_RRCN01000001.1"/>
</dbReference>
<feature type="domain" description="Histidine kinase" evidence="13">
    <location>
        <begin position="92"/>
        <end position="310"/>
    </location>
</feature>
<accession>A0A3P3U688</accession>
<keyword evidence="6" id="KW-0812">Transmembrane</keyword>
<evidence type="ECO:0000313" key="14">
    <source>
        <dbReference type="EMBL" id="RRJ65805.1"/>
    </source>
</evidence>
<organism evidence="14 15">
    <name type="scientific">Paenibacillus oralis</name>
    <dbReference type="NCBI Taxonomy" id="2490856"/>
    <lineage>
        <taxon>Bacteria</taxon>
        <taxon>Bacillati</taxon>
        <taxon>Bacillota</taxon>
        <taxon>Bacilli</taxon>
        <taxon>Bacillales</taxon>
        <taxon>Paenibacillaceae</taxon>
        <taxon>Paenibacillus</taxon>
    </lineage>
</organism>
<evidence type="ECO:0000313" key="15">
    <source>
        <dbReference type="Proteomes" id="UP000267017"/>
    </source>
</evidence>
<dbReference type="SUPFAM" id="SSF47384">
    <property type="entry name" value="Homodimeric domain of signal transducing histidine kinase"/>
    <property type="match status" value="1"/>
</dbReference>
<dbReference type="Proteomes" id="UP000267017">
    <property type="component" value="Unassembled WGS sequence"/>
</dbReference>
<comment type="caution">
    <text evidence="14">The sequence shown here is derived from an EMBL/GenBank/DDBJ whole genome shotgun (WGS) entry which is preliminary data.</text>
</comment>
<dbReference type="PANTHER" id="PTHR43711">
    <property type="entry name" value="TWO-COMPONENT HISTIDINE KINASE"/>
    <property type="match status" value="1"/>
</dbReference>
<dbReference type="FunFam" id="3.30.565.10:FF:000013">
    <property type="entry name" value="Two-component sensor histidine kinase"/>
    <property type="match status" value="1"/>
</dbReference>
<evidence type="ECO:0000256" key="8">
    <source>
        <dbReference type="ARBA" id="ARBA00022777"/>
    </source>
</evidence>
<dbReference type="Gene3D" id="1.10.287.130">
    <property type="match status" value="1"/>
</dbReference>
<evidence type="ECO:0000256" key="10">
    <source>
        <dbReference type="ARBA" id="ARBA00022989"/>
    </source>
</evidence>
<dbReference type="InterPro" id="IPR003594">
    <property type="entry name" value="HATPase_dom"/>
</dbReference>
<keyword evidence="5" id="KW-0808">Transferase</keyword>
<dbReference type="GO" id="GO:0005524">
    <property type="term" value="F:ATP binding"/>
    <property type="evidence" value="ECO:0007669"/>
    <property type="project" value="UniProtKB-KW"/>
</dbReference>
<dbReference type="Gene3D" id="3.30.565.10">
    <property type="entry name" value="Histidine kinase-like ATPase, C-terminal domain"/>
    <property type="match status" value="1"/>
</dbReference>
<keyword evidence="10" id="KW-1133">Transmembrane helix</keyword>
<sequence>MIWFFVTSIALLGIAVIVLLARQRKRSRQLAYIHGKLNSILDKGTNERLLLFDSDAQVGRILIDMNRLLDRAHRAGARYANQEIEIRRMLSNISHDLKTPLTVVLGYSEILLHDRGLAEREREAMTANIHDKAQEVLRLMHSFFDLAKLEAGDTEMALSRVNASELCRLKLLSFYDMLANLGMKLKLSMPGEDLYVMADAEALDRVLDNLITNAMKYGADGKLLGLTLERSDEGKVAIQVWDKGKGIPEKEHDRVFERMYTLEDSRNRLYQGSGLGLTITKRLVERMGGTIGLQSVPGERTVFTVVLKST</sequence>
<evidence type="ECO:0000256" key="11">
    <source>
        <dbReference type="ARBA" id="ARBA00023012"/>
    </source>
</evidence>
<dbReference type="GO" id="GO:0016020">
    <property type="term" value="C:membrane"/>
    <property type="evidence" value="ECO:0007669"/>
    <property type="project" value="UniProtKB-SubCell"/>
</dbReference>
<dbReference type="InterPro" id="IPR050736">
    <property type="entry name" value="Sensor_HK_Regulatory"/>
</dbReference>
<keyword evidence="8 14" id="KW-0418">Kinase</keyword>
<dbReference type="InterPro" id="IPR003661">
    <property type="entry name" value="HisK_dim/P_dom"/>
</dbReference>
<evidence type="ECO:0000256" key="7">
    <source>
        <dbReference type="ARBA" id="ARBA00022741"/>
    </source>
</evidence>
<evidence type="ECO:0000256" key="4">
    <source>
        <dbReference type="ARBA" id="ARBA00022553"/>
    </source>
</evidence>
<proteinExistence type="predicted"/>
<gene>
    <name evidence="14" type="ORF">EHV15_24975</name>
</gene>
<dbReference type="OrthoDB" id="9792991at2"/>
<dbReference type="EC" id="2.7.13.3" evidence="3"/>
<evidence type="ECO:0000256" key="9">
    <source>
        <dbReference type="ARBA" id="ARBA00022840"/>
    </source>
</evidence>
<dbReference type="GO" id="GO:0000155">
    <property type="term" value="F:phosphorelay sensor kinase activity"/>
    <property type="evidence" value="ECO:0007669"/>
    <property type="project" value="InterPro"/>
</dbReference>
<evidence type="ECO:0000256" key="5">
    <source>
        <dbReference type="ARBA" id="ARBA00022679"/>
    </source>
</evidence>
<keyword evidence="15" id="KW-1185">Reference proteome</keyword>
<dbReference type="PROSITE" id="PS50109">
    <property type="entry name" value="HIS_KIN"/>
    <property type="match status" value="1"/>
</dbReference>
<reference evidence="14 15" key="1">
    <citation type="submission" date="2018-11" db="EMBL/GenBank/DDBJ databases">
        <title>Genome sequencing of Paenibacillus sp. KCOM 3021 (= ChDC PVNT-B20).</title>
        <authorList>
            <person name="Kook J.-K."/>
            <person name="Park S.-N."/>
            <person name="Lim Y.K."/>
        </authorList>
    </citation>
    <scope>NUCLEOTIDE SEQUENCE [LARGE SCALE GENOMIC DNA]</scope>
    <source>
        <strain evidence="14 15">KCOM 3021</strain>
    </source>
</reference>
<evidence type="ECO:0000256" key="3">
    <source>
        <dbReference type="ARBA" id="ARBA00012438"/>
    </source>
</evidence>
<dbReference type="AlphaFoldDB" id="A0A3P3U688"/>
<protein>
    <recommendedName>
        <fullName evidence="3">histidine kinase</fullName>
        <ecNumber evidence="3">2.7.13.3</ecNumber>
    </recommendedName>
</protein>
<keyword evidence="7" id="KW-0547">Nucleotide-binding</keyword>
<keyword evidence="9" id="KW-0067">ATP-binding</keyword>
<dbReference type="PRINTS" id="PR00344">
    <property type="entry name" value="BCTRLSENSOR"/>
</dbReference>
<dbReference type="SMART" id="SM00388">
    <property type="entry name" value="HisKA"/>
    <property type="match status" value="1"/>
</dbReference>
<comment type="subcellular location">
    <subcellularLocation>
        <location evidence="2">Membrane</location>
    </subcellularLocation>
</comment>
<dbReference type="CDD" id="cd00082">
    <property type="entry name" value="HisKA"/>
    <property type="match status" value="1"/>
</dbReference>
<evidence type="ECO:0000256" key="2">
    <source>
        <dbReference type="ARBA" id="ARBA00004370"/>
    </source>
</evidence>
<dbReference type="EMBL" id="RRCN01000001">
    <property type="protein sequence ID" value="RRJ65805.1"/>
    <property type="molecule type" value="Genomic_DNA"/>
</dbReference>
<keyword evidence="11" id="KW-0902">Two-component regulatory system</keyword>
<name>A0A3P3U688_9BACL</name>
<keyword evidence="4" id="KW-0597">Phosphoprotein</keyword>
<evidence type="ECO:0000256" key="6">
    <source>
        <dbReference type="ARBA" id="ARBA00022692"/>
    </source>
</evidence>
<dbReference type="Pfam" id="PF02518">
    <property type="entry name" value="HATPase_c"/>
    <property type="match status" value="1"/>
</dbReference>
<keyword evidence="12" id="KW-0472">Membrane</keyword>
<dbReference type="PANTHER" id="PTHR43711:SF26">
    <property type="entry name" value="SENSOR HISTIDINE KINASE RCSC"/>
    <property type="match status" value="1"/>
</dbReference>
<evidence type="ECO:0000256" key="1">
    <source>
        <dbReference type="ARBA" id="ARBA00000085"/>
    </source>
</evidence>
<dbReference type="Pfam" id="PF00512">
    <property type="entry name" value="HisKA"/>
    <property type="match status" value="1"/>
</dbReference>
<dbReference type="InterPro" id="IPR005467">
    <property type="entry name" value="His_kinase_dom"/>
</dbReference>
<dbReference type="InterPro" id="IPR036097">
    <property type="entry name" value="HisK_dim/P_sf"/>
</dbReference>
<evidence type="ECO:0000256" key="12">
    <source>
        <dbReference type="ARBA" id="ARBA00023136"/>
    </source>
</evidence>